<dbReference type="Proteomes" id="UP000562982">
    <property type="component" value="Unassembled WGS sequence"/>
</dbReference>
<proteinExistence type="predicted"/>
<evidence type="ECO:0000313" key="5">
    <source>
        <dbReference type="Proteomes" id="UP000254958"/>
    </source>
</evidence>
<keyword evidence="5" id="KW-1185">Reference proteome</keyword>
<dbReference type="EMBL" id="QQAW01000017">
    <property type="protein sequence ID" value="RDI34120.1"/>
    <property type="molecule type" value="Genomic_DNA"/>
</dbReference>
<accession>A0A370FUL9</accession>
<name>A0A370FUL9_GLULI</name>
<feature type="transmembrane region" description="Helical" evidence="2">
    <location>
        <begin position="62"/>
        <end position="86"/>
    </location>
</feature>
<evidence type="ECO:0000256" key="1">
    <source>
        <dbReference type="SAM" id="MobiDB-lite"/>
    </source>
</evidence>
<dbReference type="RefSeq" id="WP_114729490.1">
    <property type="nucleotide sequence ID" value="NZ_BJMI01000029.1"/>
</dbReference>
<reference evidence="4 5" key="1">
    <citation type="submission" date="2018-07" db="EMBL/GenBank/DDBJ databases">
        <title>Genomic Encyclopedia of Type Strains, Phase IV (KMG-IV): sequencing the most valuable type-strain genomes for metagenomic binning, comparative biology and taxonomic classification.</title>
        <authorList>
            <person name="Goeker M."/>
        </authorList>
    </citation>
    <scope>NUCLEOTIDE SEQUENCE [LARGE SCALE GENOMIC DNA]</scope>
    <source>
        <strain evidence="4 5">DSM 5603</strain>
    </source>
</reference>
<dbReference type="AlphaFoldDB" id="A0A370FUL9"/>
<gene>
    <name evidence="4" type="ORF">C7453_11725</name>
    <name evidence="3" type="ORF">HLH32_18020</name>
</gene>
<feature type="region of interest" description="Disordered" evidence="1">
    <location>
        <begin position="88"/>
        <end position="111"/>
    </location>
</feature>
<dbReference type="EMBL" id="JABEQI010000017">
    <property type="protein sequence ID" value="MBB2188236.1"/>
    <property type="molecule type" value="Genomic_DNA"/>
</dbReference>
<keyword evidence="2" id="KW-1133">Transmembrane helix</keyword>
<comment type="caution">
    <text evidence="4">The sequence shown here is derived from an EMBL/GenBank/DDBJ whole genome shotgun (WGS) entry which is preliminary data.</text>
</comment>
<sequence>MPVLPILCELAGALLLAAGNERGSRALLRRPVPLAPRRLARLTGFALLAIALWGLIRDESNLLFALTTWTLSCGSALLAAALACTLRDNPPARTHTHGRTRARQNATDTVP</sequence>
<evidence type="ECO:0000313" key="3">
    <source>
        <dbReference type="EMBL" id="MBB2188236.1"/>
    </source>
</evidence>
<evidence type="ECO:0000313" key="6">
    <source>
        <dbReference type="Proteomes" id="UP000562982"/>
    </source>
</evidence>
<evidence type="ECO:0000256" key="2">
    <source>
        <dbReference type="SAM" id="Phobius"/>
    </source>
</evidence>
<keyword evidence="2" id="KW-0472">Membrane</keyword>
<keyword evidence="2" id="KW-0812">Transmembrane</keyword>
<reference evidence="3 6" key="2">
    <citation type="submission" date="2020-04" db="EMBL/GenBank/DDBJ databases">
        <title>Description of novel Gluconacetobacter.</title>
        <authorList>
            <person name="Sombolestani A."/>
        </authorList>
    </citation>
    <scope>NUCLEOTIDE SEQUENCE [LARGE SCALE GENOMIC DNA]</scope>
    <source>
        <strain evidence="3 6">LMG 1382</strain>
    </source>
</reference>
<organism evidence="4 5">
    <name type="scientific">Gluconacetobacter liquefaciens</name>
    <name type="common">Acetobacter liquefaciens</name>
    <dbReference type="NCBI Taxonomy" id="89584"/>
    <lineage>
        <taxon>Bacteria</taxon>
        <taxon>Pseudomonadati</taxon>
        <taxon>Pseudomonadota</taxon>
        <taxon>Alphaproteobacteria</taxon>
        <taxon>Acetobacterales</taxon>
        <taxon>Acetobacteraceae</taxon>
        <taxon>Gluconacetobacter</taxon>
    </lineage>
</organism>
<protein>
    <submittedName>
        <fullName evidence="3">DUF3325 family protein</fullName>
    </submittedName>
    <submittedName>
        <fullName evidence="4">Uncharacterized protein DUF3325</fullName>
    </submittedName>
</protein>
<evidence type="ECO:0000313" key="4">
    <source>
        <dbReference type="EMBL" id="RDI34120.1"/>
    </source>
</evidence>
<feature type="transmembrane region" description="Helical" evidence="2">
    <location>
        <begin position="39"/>
        <end position="56"/>
    </location>
</feature>
<dbReference type="Proteomes" id="UP000254958">
    <property type="component" value="Unassembled WGS sequence"/>
</dbReference>